<dbReference type="SMART" id="SM00829">
    <property type="entry name" value="PKS_ER"/>
    <property type="match status" value="1"/>
</dbReference>
<dbReference type="SUPFAM" id="SSF50129">
    <property type="entry name" value="GroES-like"/>
    <property type="match status" value="1"/>
</dbReference>
<dbReference type="PROSITE" id="PS01162">
    <property type="entry name" value="QOR_ZETA_CRYSTAL"/>
    <property type="match status" value="1"/>
</dbReference>
<feature type="domain" description="Enoyl reductase (ER)" evidence="1">
    <location>
        <begin position="13"/>
        <end position="309"/>
    </location>
</feature>
<dbReference type="Gene3D" id="3.90.180.10">
    <property type="entry name" value="Medium-chain alcohol dehydrogenases, catalytic domain"/>
    <property type="match status" value="1"/>
</dbReference>
<evidence type="ECO:0000259" key="1">
    <source>
        <dbReference type="SMART" id="SM00829"/>
    </source>
</evidence>
<dbReference type="GO" id="GO:0016491">
    <property type="term" value="F:oxidoreductase activity"/>
    <property type="evidence" value="ECO:0007669"/>
    <property type="project" value="InterPro"/>
</dbReference>
<dbReference type="EMBL" id="FNPZ01000001">
    <property type="protein sequence ID" value="SDY55372.1"/>
    <property type="molecule type" value="Genomic_DNA"/>
</dbReference>
<dbReference type="InterPro" id="IPR020843">
    <property type="entry name" value="ER"/>
</dbReference>
<dbReference type="InterPro" id="IPR002364">
    <property type="entry name" value="Quin_OxRdtase/zeta-crystal_CS"/>
</dbReference>
<dbReference type="SUPFAM" id="SSF51735">
    <property type="entry name" value="NAD(P)-binding Rossmann-fold domains"/>
    <property type="match status" value="1"/>
</dbReference>
<accession>A0A1H3KT77</accession>
<dbReference type="AlphaFoldDB" id="A0A1H3KT77"/>
<dbReference type="CDD" id="cd05289">
    <property type="entry name" value="MDR_like_2"/>
    <property type="match status" value="1"/>
</dbReference>
<proteinExistence type="predicted"/>
<dbReference type="InterPro" id="IPR052585">
    <property type="entry name" value="Lipid_raft_assoc_Zn_ADH"/>
</dbReference>
<dbReference type="Pfam" id="PF08240">
    <property type="entry name" value="ADH_N"/>
    <property type="match status" value="1"/>
</dbReference>
<dbReference type="Proteomes" id="UP000198891">
    <property type="component" value="Unassembled WGS sequence"/>
</dbReference>
<sequence>MTTMQALRSHTRGGPETLVFETAPVPVPGPGEILVEVHAAAITFAELSWDETWQNADGSDRTPIIPSHEVSGVVAALGEGVTEFAVGDEVYGRIRFDRDGAAAEYVVMEVADAAIRPHSVDHVESAALPLAALTAWQALVDHARVQPGEHVLVRGASGGVGVYVVQLARILGASVSATARGSDLGLVLDLGADLVIDYANATDDNVLQPADVVIDTVGGPTLARAFELVKPGGRLVTLTAPPPPELTEGRDVTATFFVVGADPAELRRLAELVDDGSLRPIVAATFLLSEGRAAFEEGPRLHKAGKTVLVVRP</sequence>
<dbReference type="PANTHER" id="PTHR43482">
    <property type="entry name" value="PROTEIN AST1-RELATED"/>
    <property type="match status" value="1"/>
</dbReference>
<name>A0A1H3KT77_9MICO</name>
<evidence type="ECO:0000313" key="3">
    <source>
        <dbReference type="Proteomes" id="UP000198891"/>
    </source>
</evidence>
<dbReference type="InterPro" id="IPR013154">
    <property type="entry name" value="ADH-like_N"/>
</dbReference>
<dbReference type="Gene3D" id="3.40.50.720">
    <property type="entry name" value="NAD(P)-binding Rossmann-like Domain"/>
    <property type="match status" value="1"/>
</dbReference>
<dbReference type="STRING" id="381665.SAMN05216554_0688"/>
<organism evidence="2 3">
    <name type="scientific">Herbiconiux ginsengi</name>
    <dbReference type="NCBI Taxonomy" id="381665"/>
    <lineage>
        <taxon>Bacteria</taxon>
        <taxon>Bacillati</taxon>
        <taxon>Actinomycetota</taxon>
        <taxon>Actinomycetes</taxon>
        <taxon>Micrococcales</taxon>
        <taxon>Microbacteriaceae</taxon>
        <taxon>Herbiconiux</taxon>
    </lineage>
</organism>
<reference evidence="2 3" key="1">
    <citation type="submission" date="2016-10" db="EMBL/GenBank/DDBJ databases">
        <authorList>
            <person name="de Groot N.N."/>
        </authorList>
    </citation>
    <scope>NUCLEOTIDE SEQUENCE [LARGE SCALE GENOMIC DNA]</scope>
    <source>
        <strain evidence="2 3">CGMCC 4.3491</strain>
    </source>
</reference>
<gene>
    <name evidence="2" type="ORF">SAMN05216554_0688</name>
</gene>
<keyword evidence="3" id="KW-1185">Reference proteome</keyword>
<dbReference type="PANTHER" id="PTHR43482:SF1">
    <property type="entry name" value="PROTEIN AST1-RELATED"/>
    <property type="match status" value="1"/>
</dbReference>
<dbReference type="RefSeq" id="WP_217634269.1">
    <property type="nucleotide sequence ID" value="NZ_FNPZ01000001.1"/>
</dbReference>
<evidence type="ECO:0000313" key="2">
    <source>
        <dbReference type="EMBL" id="SDY55372.1"/>
    </source>
</evidence>
<dbReference type="Pfam" id="PF13602">
    <property type="entry name" value="ADH_zinc_N_2"/>
    <property type="match status" value="1"/>
</dbReference>
<dbReference type="InterPro" id="IPR036291">
    <property type="entry name" value="NAD(P)-bd_dom_sf"/>
</dbReference>
<protein>
    <submittedName>
        <fullName evidence="2">NADPH:quinone reductase</fullName>
    </submittedName>
</protein>
<dbReference type="GO" id="GO:0008270">
    <property type="term" value="F:zinc ion binding"/>
    <property type="evidence" value="ECO:0007669"/>
    <property type="project" value="InterPro"/>
</dbReference>
<dbReference type="InterPro" id="IPR011032">
    <property type="entry name" value="GroES-like_sf"/>
</dbReference>